<accession>A0A9P5PC14</accession>
<organism evidence="3 4">
    <name type="scientific">Rhodocollybia butyracea</name>
    <dbReference type="NCBI Taxonomy" id="206335"/>
    <lineage>
        <taxon>Eukaryota</taxon>
        <taxon>Fungi</taxon>
        <taxon>Dikarya</taxon>
        <taxon>Basidiomycota</taxon>
        <taxon>Agaricomycotina</taxon>
        <taxon>Agaricomycetes</taxon>
        <taxon>Agaricomycetidae</taxon>
        <taxon>Agaricales</taxon>
        <taxon>Marasmiineae</taxon>
        <taxon>Omphalotaceae</taxon>
        <taxon>Rhodocollybia</taxon>
    </lineage>
</organism>
<dbReference type="PANTHER" id="PTHR43364:SF7">
    <property type="entry name" value="NADP-DEPENDENT OXIDOREDUCTASE DOMAIN-CONTAINING PROTEIN-RELATED"/>
    <property type="match status" value="1"/>
</dbReference>
<dbReference type="SUPFAM" id="SSF51430">
    <property type="entry name" value="NAD(P)-linked oxidoreductase"/>
    <property type="match status" value="1"/>
</dbReference>
<keyword evidence="4" id="KW-1185">Reference proteome</keyword>
<comment type="similarity">
    <text evidence="2">Belongs to the aldo/keto reductase family. Aldo/keto reductase 2 subfamily.</text>
</comment>
<gene>
    <name evidence="3" type="ORF">BDP27DRAFT_1430672</name>
</gene>
<dbReference type="PANTHER" id="PTHR43364">
    <property type="entry name" value="NADH-SPECIFIC METHYLGLYOXAL REDUCTASE-RELATED"/>
    <property type="match status" value="1"/>
</dbReference>
<dbReference type="Gene3D" id="3.20.20.100">
    <property type="entry name" value="NADP-dependent oxidoreductase domain"/>
    <property type="match status" value="1"/>
</dbReference>
<name>A0A9P5PC14_9AGAR</name>
<dbReference type="AlphaFoldDB" id="A0A9P5PC14"/>
<dbReference type="InterPro" id="IPR050523">
    <property type="entry name" value="AKR_Detox_Biosynth"/>
</dbReference>
<reference evidence="3" key="1">
    <citation type="submission" date="2020-11" db="EMBL/GenBank/DDBJ databases">
        <authorList>
            <consortium name="DOE Joint Genome Institute"/>
            <person name="Ahrendt S."/>
            <person name="Riley R."/>
            <person name="Andreopoulos W."/>
            <person name="Labutti K."/>
            <person name="Pangilinan J."/>
            <person name="Ruiz-Duenas F.J."/>
            <person name="Barrasa J.M."/>
            <person name="Sanchez-Garcia M."/>
            <person name="Camarero S."/>
            <person name="Miyauchi S."/>
            <person name="Serrano A."/>
            <person name="Linde D."/>
            <person name="Babiker R."/>
            <person name="Drula E."/>
            <person name="Ayuso-Fernandez I."/>
            <person name="Pacheco R."/>
            <person name="Padilla G."/>
            <person name="Ferreira P."/>
            <person name="Barriuso J."/>
            <person name="Kellner H."/>
            <person name="Castanera R."/>
            <person name="Alfaro M."/>
            <person name="Ramirez L."/>
            <person name="Pisabarro A.G."/>
            <person name="Kuo A."/>
            <person name="Tritt A."/>
            <person name="Lipzen A."/>
            <person name="He G."/>
            <person name="Yan M."/>
            <person name="Ng V."/>
            <person name="Cullen D."/>
            <person name="Martin F."/>
            <person name="Rosso M.-N."/>
            <person name="Henrissat B."/>
            <person name="Hibbett D."/>
            <person name="Martinez A.T."/>
            <person name="Grigoriev I.V."/>
        </authorList>
    </citation>
    <scope>NUCLEOTIDE SEQUENCE</scope>
    <source>
        <strain evidence="3">AH 40177</strain>
    </source>
</reference>
<comment type="caution">
    <text evidence="3">The sequence shown here is derived from an EMBL/GenBank/DDBJ whole genome shotgun (WGS) entry which is preliminary data.</text>
</comment>
<dbReference type="InterPro" id="IPR036812">
    <property type="entry name" value="NAD(P)_OxRdtase_dom_sf"/>
</dbReference>
<sequence length="163" mass="18346">MVQLLGTMNKLHRYCAQLEEFIGEWMEKRGIHDQMVITTKYTTCYKVVAQANQYAEGHGKTPFVVYQGKWNVMDRSFERDIIPMARSLGLALAPGVLSQEKTPYVFPIIGGCKLIENLKDNLEALDLTLRTSISRSSRASCRSFDIGFAVNFIGGWFGADILS</sequence>
<dbReference type="Proteomes" id="UP000772434">
    <property type="component" value="Unassembled WGS sequence"/>
</dbReference>
<protein>
    <submittedName>
        <fullName evidence="3">Uncharacterized protein</fullName>
    </submittedName>
</protein>
<keyword evidence="1" id="KW-0521">NADP</keyword>
<dbReference type="EMBL" id="JADNRY010000269">
    <property type="protein sequence ID" value="KAF9059967.1"/>
    <property type="molecule type" value="Genomic_DNA"/>
</dbReference>
<evidence type="ECO:0000313" key="4">
    <source>
        <dbReference type="Proteomes" id="UP000772434"/>
    </source>
</evidence>
<evidence type="ECO:0000256" key="2">
    <source>
        <dbReference type="ARBA" id="ARBA00038157"/>
    </source>
</evidence>
<dbReference type="OrthoDB" id="48988at2759"/>
<evidence type="ECO:0000256" key="1">
    <source>
        <dbReference type="ARBA" id="ARBA00022857"/>
    </source>
</evidence>
<evidence type="ECO:0000313" key="3">
    <source>
        <dbReference type="EMBL" id="KAF9059967.1"/>
    </source>
</evidence>
<proteinExistence type="inferred from homology"/>